<dbReference type="Proteomes" id="UP000193719">
    <property type="component" value="Unassembled WGS sequence"/>
</dbReference>
<dbReference type="SMART" id="SM00248">
    <property type="entry name" value="ANK"/>
    <property type="match status" value="9"/>
</dbReference>
<dbReference type="Gene3D" id="1.25.40.20">
    <property type="entry name" value="Ankyrin repeat-containing domain"/>
    <property type="match status" value="5"/>
</dbReference>
<reference evidence="2 3" key="1">
    <citation type="submission" date="2016-08" db="EMBL/GenBank/DDBJ databases">
        <title>Genomes of anaerobic fungi encode conserved fungal cellulosomes for biomass hydrolysis.</title>
        <authorList>
            <consortium name="DOE Joint Genome Institute"/>
            <person name="Haitjema C.H."/>
            <person name="Gilmore S.P."/>
            <person name="Henske J.K."/>
            <person name="Solomon K.V."/>
            <person name="De Groot R."/>
            <person name="Kuo A."/>
            <person name="Mondo S.J."/>
            <person name="Salamov A.A."/>
            <person name="Labutti K."/>
            <person name="Zhao Z."/>
            <person name="Chiniquy J."/>
            <person name="Barry K."/>
            <person name="Brewer H.M."/>
            <person name="Purvine S.O."/>
            <person name="Wright A.T."/>
            <person name="Boxma B."/>
            <person name="Van Alen T."/>
            <person name="Hackstein J.H."/>
            <person name="Baker S.E."/>
            <person name="Grigoriev I.V."/>
            <person name="O'Malley M.A."/>
        </authorList>
    </citation>
    <scope>NUCLEOTIDE SEQUENCE [LARGE SCALE GENOMIC DNA]</scope>
    <source>
        <strain evidence="3">finn</strain>
    </source>
</reference>
<feature type="repeat" description="ANK" evidence="1">
    <location>
        <begin position="199"/>
        <end position="234"/>
    </location>
</feature>
<dbReference type="PANTHER" id="PTHR24118">
    <property type="entry name" value="POTE ANKYRIN DOMAIN"/>
    <property type="match status" value="1"/>
</dbReference>
<dbReference type="STRING" id="1754191.A0A1Y1UX17"/>
<reference evidence="2 3" key="2">
    <citation type="submission" date="2016-08" db="EMBL/GenBank/DDBJ databases">
        <title>Pervasive Adenine N6-methylation of Active Genes in Fungi.</title>
        <authorList>
            <consortium name="DOE Joint Genome Institute"/>
            <person name="Mondo S.J."/>
            <person name="Dannebaum R.O."/>
            <person name="Kuo R.C."/>
            <person name="Labutti K."/>
            <person name="Haridas S."/>
            <person name="Kuo A."/>
            <person name="Salamov A."/>
            <person name="Ahrendt S.R."/>
            <person name="Lipzen A."/>
            <person name="Sullivan W."/>
            <person name="Andreopoulos W.B."/>
            <person name="Clum A."/>
            <person name="Lindquist E."/>
            <person name="Daum C."/>
            <person name="Ramamoorthy G.K."/>
            <person name="Gryganskyi A."/>
            <person name="Culley D."/>
            <person name="Magnuson J.K."/>
            <person name="James T.Y."/>
            <person name="O'Malley M.A."/>
            <person name="Stajich J.E."/>
            <person name="Spatafora J.W."/>
            <person name="Visel A."/>
            <person name="Grigoriev I.V."/>
        </authorList>
    </citation>
    <scope>NUCLEOTIDE SEQUENCE [LARGE SCALE GENOMIC DNA]</scope>
    <source>
        <strain evidence="3">finn</strain>
    </source>
</reference>
<evidence type="ECO:0000313" key="3">
    <source>
        <dbReference type="Proteomes" id="UP000193719"/>
    </source>
</evidence>
<dbReference type="SUPFAM" id="SSF48403">
    <property type="entry name" value="Ankyrin repeat"/>
    <property type="match status" value="1"/>
</dbReference>
<sequence>MNKSGHHSPPNIQRKINYEDDQGGIPLILACQNGDLTIVKYLISEGANINQNNKNHDTPLTVTCKNWKEEVIHYLIDQGANVNQENKNGDTPLMIICKNCNNSYKSFYSQAYLDIVKHLVDKGADINKNDINHNNVLDIAYNKIHKYKAKVVKYLIDNGAVIHETICTKIIIDTCEQSNLETLKSLVKRNIDVNVEDDNGNTPLLISCRQDNGNNFSIVEYLIAHGANIDQTNKHGDSALIIACQSENEKIVNYLIELGADINKQNKDGDTASIKVCDNGNISIIYQLIEKGANIMHENKDGDTPLLTACKNCNNSDSENYFKIIKKLLEKGAGIDVNKSNRNGETALLAACKRRYRKSKIVNYNYKDENNKEVQKQQSYDKNDITQNYVKILNLLMEQGANINVEDVFGNTPLHASCRRTNYKLLFHII</sequence>
<dbReference type="PANTHER" id="PTHR24118:SF99">
    <property type="entry name" value="POTE ANKYRIN DOMAIN FAMILY MEMBER 3C-RELATED"/>
    <property type="match status" value="1"/>
</dbReference>
<dbReference type="Pfam" id="PF12796">
    <property type="entry name" value="Ank_2"/>
    <property type="match status" value="2"/>
</dbReference>
<evidence type="ECO:0000256" key="1">
    <source>
        <dbReference type="PROSITE-ProRule" id="PRU00023"/>
    </source>
</evidence>
<feature type="repeat" description="ANK" evidence="1">
    <location>
        <begin position="88"/>
        <end position="131"/>
    </location>
</feature>
<dbReference type="PROSITE" id="PS50297">
    <property type="entry name" value="ANK_REP_REGION"/>
    <property type="match status" value="4"/>
</dbReference>
<dbReference type="InterPro" id="IPR002110">
    <property type="entry name" value="Ankyrin_rpt"/>
</dbReference>
<comment type="caution">
    <text evidence="2">The sequence shown here is derived from an EMBL/GenBank/DDBJ whole genome shotgun (WGS) entry which is preliminary data.</text>
</comment>
<dbReference type="InterPro" id="IPR036770">
    <property type="entry name" value="Ankyrin_rpt-contain_sf"/>
</dbReference>
<dbReference type="PROSITE" id="PS50088">
    <property type="entry name" value="ANK_REPEAT"/>
    <property type="match status" value="6"/>
</dbReference>
<name>A0A1Y1UX17_9FUNG</name>
<proteinExistence type="predicted"/>
<feature type="repeat" description="ANK" evidence="1">
    <location>
        <begin position="235"/>
        <end position="267"/>
    </location>
</feature>
<feature type="repeat" description="ANK" evidence="1">
    <location>
        <begin position="301"/>
        <end position="340"/>
    </location>
</feature>
<feature type="repeat" description="ANK" evidence="1">
    <location>
        <begin position="55"/>
        <end position="87"/>
    </location>
</feature>
<organism evidence="2 3">
    <name type="scientific">Piromyces finnis</name>
    <dbReference type="NCBI Taxonomy" id="1754191"/>
    <lineage>
        <taxon>Eukaryota</taxon>
        <taxon>Fungi</taxon>
        <taxon>Fungi incertae sedis</taxon>
        <taxon>Chytridiomycota</taxon>
        <taxon>Chytridiomycota incertae sedis</taxon>
        <taxon>Neocallimastigomycetes</taxon>
        <taxon>Neocallimastigales</taxon>
        <taxon>Neocallimastigaceae</taxon>
        <taxon>Piromyces</taxon>
    </lineage>
</organism>
<dbReference type="AlphaFoldDB" id="A0A1Y1UX17"/>
<dbReference type="EMBL" id="MCFH01000069">
    <property type="protein sequence ID" value="ORX42191.1"/>
    <property type="molecule type" value="Genomic_DNA"/>
</dbReference>
<keyword evidence="1" id="KW-0040">ANK repeat</keyword>
<accession>A0A1Y1UX17</accession>
<feature type="repeat" description="ANK" evidence="1">
    <location>
        <begin position="22"/>
        <end position="54"/>
    </location>
</feature>
<gene>
    <name evidence="2" type="ORF">BCR36DRAFT_374648</name>
</gene>
<keyword evidence="3" id="KW-1185">Reference proteome</keyword>
<dbReference type="Pfam" id="PF13637">
    <property type="entry name" value="Ank_4"/>
    <property type="match status" value="1"/>
</dbReference>
<protein>
    <submittedName>
        <fullName evidence="2">Ankyrin</fullName>
    </submittedName>
</protein>
<evidence type="ECO:0000313" key="2">
    <source>
        <dbReference type="EMBL" id="ORX42191.1"/>
    </source>
</evidence>
<dbReference type="OrthoDB" id="539213at2759"/>